<dbReference type="OrthoDB" id="411145at2759"/>
<keyword evidence="2" id="KW-1185">Reference proteome</keyword>
<dbReference type="EMBL" id="ML732389">
    <property type="protein sequence ID" value="KAB8068503.1"/>
    <property type="molecule type" value="Genomic_DNA"/>
</dbReference>
<dbReference type="InterPro" id="IPR011009">
    <property type="entry name" value="Kinase-like_dom_sf"/>
</dbReference>
<dbReference type="InterPro" id="IPR052961">
    <property type="entry name" value="Oxido-Kinase-like_Enzymes"/>
</dbReference>
<dbReference type="SUPFAM" id="SSF56112">
    <property type="entry name" value="Protein kinase-like (PK-like)"/>
    <property type="match status" value="1"/>
</dbReference>
<keyword evidence="1" id="KW-0808">Transferase</keyword>
<organism evidence="1 2">
    <name type="scientific">Aspergillus leporis</name>
    <dbReference type="NCBI Taxonomy" id="41062"/>
    <lineage>
        <taxon>Eukaryota</taxon>
        <taxon>Fungi</taxon>
        <taxon>Dikarya</taxon>
        <taxon>Ascomycota</taxon>
        <taxon>Pezizomycotina</taxon>
        <taxon>Eurotiomycetes</taxon>
        <taxon>Eurotiomycetidae</taxon>
        <taxon>Eurotiales</taxon>
        <taxon>Aspergillaceae</taxon>
        <taxon>Aspergillus</taxon>
        <taxon>Aspergillus subgen. Circumdati</taxon>
    </lineage>
</organism>
<reference evidence="1 2" key="1">
    <citation type="submission" date="2019-04" db="EMBL/GenBank/DDBJ databases">
        <title>Friends and foes A comparative genomics study of 23 Aspergillus species from section Flavi.</title>
        <authorList>
            <consortium name="DOE Joint Genome Institute"/>
            <person name="Kjaerbolling I."/>
            <person name="Vesth T."/>
            <person name="Frisvad J.C."/>
            <person name="Nybo J.L."/>
            <person name="Theobald S."/>
            <person name="Kildgaard S."/>
            <person name="Isbrandt T."/>
            <person name="Kuo A."/>
            <person name="Sato A."/>
            <person name="Lyhne E.K."/>
            <person name="Kogle M.E."/>
            <person name="Wiebenga A."/>
            <person name="Kun R.S."/>
            <person name="Lubbers R.J."/>
            <person name="Makela M.R."/>
            <person name="Barry K."/>
            <person name="Chovatia M."/>
            <person name="Clum A."/>
            <person name="Daum C."/>
            <person name="Haridas S."/>
            <person name="He G."/>
            <person name="LaButti K."/>
            <person name="Lipzen A."/>
            <person name="Mondo S."/>
            <person name="Riley R."/>
            <person name="Salamov A."/>
            <person name="Simmons B.A."/>
            <person name="Magnuson J.K."/>
            <person name="Henrissat B."/>
            <person name="Mortensen U.H."/>
            <person name="Larsen T.O."/>
            <person name="Devries R.P."/>
            <person name="Grigoriev I.V."/>
            <person name="Machida M."/>
            <person name="Baker S.E."/>
            <person name="Andersen M.R."/>
        </authorList>
    </citation>
    <scope>NUCLEOTIDE SEQUENCE [LARGE SCALE GENOMIC DNA]</scope>
    <source>
        <strain evidence="1 2">CBS 151.66</strain>
    </source>
</reference>
<protein>
    <submittedName>
        <fullName evidence="1">Kinase-like domain-containing protein</fullName>
    </submittedName>
</protein>
<evidence type="ECO:0000313" key="1">
    <source>
        <dbReference type="EMBL" id="KAB8068503.1"/>
    </source>
</evidence>
<proteinExistence type="predicted"/>
<evidence type="ECO:0000313" key="2">
    <source>
        <dbReference type="Proteomes" id="UP000326565"/>
    </source>
</evidence>
<dbReference type="InterPro" id="IPR004119">
    <property type="entry name" value="EcKL"/>
</dbReference>
<dbReference type="GO" id="GO:0016301">
    <property type="term" value="F:kinase activity"/>
    <property type="evidence" value="ECO:0007669"/>
    <property type="project" value="UniProtKB-KW"/>
</dbReference>
<keyword evidence="1" id="KW-0418">Kinase</keyword>
<accession>A0A5N5WJ64</accession>
<dbReference type="PANTHER" id="PTHR23020:SF41">
    <property type="entry name" value="AMINOGLYCOSIDE PHOSPHOTRANSFERASE DOMAIN-CONTAINING PROTEIN"/>
    <property type="match status" value="1"/>
</dbReference>
<dbReference type="Proteomes" id="UP000326565">
    <property type="component" value="Unassembled WGS sequence"/>
</dbReference>
<dbReference type="Gene3D" id="3.90.1200.10">
    <property type="match status" value="1"/>
</dbReference>
<gene>
    <name evidence="1" type="ORF">BDV29DRAFT_184446</name>
</gene>
<dbReference type="AlphaFoldDB" id="A0A5N5WJ64"/>
<sequence>MVPPPTSDPNRVASIMLSWHSLDLVSCTVLQTLWAGYGYVCAITARATTDEAAEHLSELCGVELGSAGTTYPLILKLISPPRNSSRNEDEGHLRKILSYEVEQYFYSNVVTLLGDEIAVAKCLVSTRDMDGEEELGGLMATIMVDLRTKFPVAGEKRSVLNRTQVHGALDWLASFHSRSWGLLPDSLDEYVLPPLEESSRRQSAGKDIRSGLWLNGGYTYLATRQKEYASLAQDSDSEWSVAMCRASEGSLLSVAEMVALFLTPCGRPIESYIHGDVKSENLFTTINGDEVAFFDFQYVGLGLGVCDLAKLFTCSVPLHMLVDVNEPLPEQLTMRDGERRLLKRYRTSLLQDKESDLYEWEIFRRHWETALVDWCRFQASWGFWGNTEWLKARVRSILSDRGWRDWLHQNTSSRGG</sequence>
<dbReference type="Pfam" id="PF02958">
    <property type="entry name" value="EcKL"/>
    <property type="match status" value="1"/>
</dbReference>
<name>A0A5N5WJ64_9EURO</name>
<dbReference type="PANTHER" id="PTHR23020">
    <property type="entry name" value="UNCHARACTERIZED NUCLEAR HORMONE RECEPTOR-RELATED"/>
    <property type="match status" value="1"/>
</dbReference>